<keyword evidence="5" id="KW-1278">Translocase</keyword>
<evidence type="ECO:0000256" key="6">
    <source>
        <dbReference type="ARBA" id="ARBA00022989"/>
    </source>
</evidence>
<dbReference type="InterPro" id="IPR051014">
    <property type="entry name" value="Cation_Transport_ATPase_IB"/>
</dbReference>
<dbReference type="InterPro" id="IPR036412">
    <property type="entry name" value="HAD-like_sf"/>
</dbReference>
<dbReference type="PANTHER" id="PTHR48085">
    <property type="entry name" value="CADMIUM/ZINC-TRANSPORTING ATPASE HMA2-RELATED"/>
    <property type="match status" value="1"/>
</dbReference>
<name>A0ABW5IPE1_9BACT</name>
<comment type="caution">
    <text evidence="13">The sequence shown here is derived from an EMBL/GenBank/DDBJ whole genome shotgun (WGS) entry which is preliminary data.</text>
</comment>
<comment type="similarity">
    <text evidence="2 10">Belongs to the cation transport ATPase (P-type) (TC 3.A.3) family. Type IB subfamily.</text>
</comment>
<reference evidence="14" key="1">
    <citation type="journal article" date="2019" name="Int. J. Syst. Evol. Microbiol.">
        <title>The Global Catalogue of Microorganisms (GCM) 10K type strain sequencing project: providing services to taxonomists for standard genome sequencing and annotation.</title>
        <authorList>
            <consortium name="The Broad Institute Genomics Platform"/>
            <consortium name="The Broad Institute Genome Sequencing Center for Infectious Disease"/>
            <person name="Wu L."/>
            <person name="Ma J."/>
        </authorList>
    </citation>
    <scope>NUCLEOTIDE SEQUENCE [LARGE SCALE GENOMIC DNA]</scope>
    <source>
        <strain evidence="14">KCTC 42498</strain>
    </source>
</reference>
<evidence type="ECO:0000256" key="5">
    <source>
        <dbReference type="ARBA" id="ARBA00022967"/>
    </source>
</evidence>
<keyword evidence="10" id="KW-1003">Cell membrane</keyword>
<feature type="transmembrane region" description="Helical" evidence="10">
    <location>
        <begin position="651"/>
        <end position="669"/>
    </location>
</feature>
<dbReference type="InterPro" id="IPR059000">
    <property type="entry name" value="ATPase_P-type_domA"/>
</dbReference>
<feature type="compositionally biased region" description="Basic and acidic residues" evidence="11">
    <location>
        <begin position="1"/>
        <end position="17"/>
    </location>
</feature>
<dbReference type="InterPro" id="IPR018303">
    <property type="entry name" value="ATPase_P-typ_P_site"/>
</dbReference>
<keyword evidence="14" id="KW-1185">Reference proteome</keyword>
<dbReference type="RefSeq" id="WP_377509549.1">
    <property type="nucleotide sequence ID" value="NZ_JBHULU010000021.1"/>
</dbReference>
<evidence type="ECO:0000256" key="4">
    <source>
        <dbReference type="ARBA" id="ARBA00022723"/>
    </source>
</evidence>
<protein>
    <recommendedName>
        <fullName evidence="8">P-type Zn(2+) transporter</fullName>
        <ecNumber evidence="8">7.2.2.12</ecNumber>
    </recommendedName>
</protein>
<evidence type="ECO:0000256" key="11">
    <source>
        <dbReference type="SAM" id="MobiDB-lite"/>
    </source>
</evidence>
<dbReference type="Pfam" id="PF00122">
    <property type="entry name" value="E1-E2_ATPase"/>
    <property type="match status" value="1"/>
</dbReference>
<dbReference type="Gene3D" id="3.40.1110.10">
    <property type="entry name" value="Calcium-transporting ATPase, cytoplasmic domain N"/>
    <property type="match status" value="1"/>
</dbReference>
<evidence type="ECO:0000256" key="2">
    <source>
        <dbReference type="ARBA" id="ARBA00006024"/>
    </source>
</evidence>
<evidence type="ECO:0000313" key="14">
    <source>
        <dbReference type="Proteomes" id="UP001597544"/>
    </source>
</evidence>
<proteinExistence type="inferred from homology"/>
<dbReference type="InterPro" id="IPR023299">
    <property type="entry name" value="ATPase_P-typ_cyto_dom_N"/>
</dbReference>
<feature type="transmembrane region" description="Helical" evidence="10">
    <location>
        <begin position="292"/>
        <end position="312"/>
    </location>
</feature>
<keyword evidence="6 10" id="KW-1133">Transmembrane helix</keyword>
<evidence type="ECO:0000256" key="3">
    <source>
        <dbReference type="ARBA" id="ARBA00022692"/>
    </source>
</evidence>
<dbReference type="InterPro" id="IPR008250">
    <property type="entry name" value="ATPase_P-typ_transduc_dom_A_sf"/>
</dbReference>
<keyword evidence="10" id="KW-0547">Nucleotide-binding</keyword>
<keyword evidence="4 10" id="KW-0479">Metal-binding</keyword>
<dbReference type="SUPFAM" id="SSF56784">
    <property type="entry name" value="HAD-like"/>
    <property type="match status" value="1"/>
</dbReference>
<feature type="domain" description="P-type ATPase A" evidence="12">
    <location>
        <begin position="175"/>
        <end position="273"/>
    </location>
</feature>
<evidence type="ECO:0000256" key="10">
    <source>
        <dbReference type="RuleBase" id="RU362081"/>
    </source>
</evidence>
<dbReference type="SUPFAM" id="SSF81665">
    <property type="entry name" value="Calcium ATPase, transmembrane domain M"/>
    <property type="match status" value="1"/>
</dbReference>
<dbReference type="Gene3D" id="3.40.50.1000">
    <property type="entry name" value="HAD superfamily/HAD-like"/>
    <property type="match status" value="1"/>
</dbReference>
<keyword evidence="10" id="KW-0067">ATP-binding</keyword>
<gene>
    <name evidence="13" type="ORF">ACFSRY_15280</name>
</gene>
<dbReference type="InterPro" id="IPR027256">
    <property type="entry name" value="P-typ_ATPase_IB"/>
</dbReference>
<dbReference type="InterPro" id="IPR023298">
    <property type="entry name" value="ATPase_P-typ_TM_dom_sf"/>
</dbReference>
<feature type="region of interest" description="Disordered" evidence="11">
    <location>
        <begin position="1"/>
        <end position="37"/>
    </location>
</feature>
<dbReference type="InterPro" id="IPR044492">
    <property type="entry name" value="P_typ_ATPase_HD_dom"/>
</dbReference>
<dbReference type="NCBIfam" id="TIGR01494">
    <property type="entry name" value="ATPase_P-type"/>
    <property type="match status" value="1"/>
</dbReference>
<dbReference type="PANTHER" id="PTHR48085:SF5">
    <property type="entry name" value="CADMIUM_ZINC-TRANSPORTING ATPASE HMA4-RELATED"/>
    <property type="match status" value="1"/>
</dbReference>
<evidence type="ECO:0000256" key="9">
    <source>
        <dbReference type="ARBA" id="ARBA00047308"/>
    </source>
</evidence>
<keyword evidence="7 10" id="KW-0472">Membrane</keyword>
<evidence type="ECO:0000259" key="12">
    <source>
        <dbReference type="Pfam" id="PF00122"/>
    </source>
</evidence>
<dbReference type="InterPro" id="IPR001757">
    <property type="entry name" value="P_typ_ATPase"/>
</dbReference>
<organism evidence="13 14">
    <name type="scientific">Pontibacter locisalis</name>
    <dbReference type="NCBI Taxonomy" id="1719035"/>
    <lineage>
        <taxon>Bacteria</taxon>
        <taxon>Pseudomonadati</taxon>
        <taxon>Bacteroidota</taxon>
        <taxon>Cytophagia</taxon>
        <taxon>Cytophagales</taxon>
        <taxon>Hymenobacteraceae</taxon>
        <taxon>Pontibacter</taxon>
    </lineage>
</organism>
<evidence type="ECO:0000256" key="7">
    <source>
        <dbReference type="ARBA" id="ARBA00023136"/>
    </source>
</evidence>
<comment type="subcellular location">
    <subcellularLocation>
        <location evidence="10">Cell membrane</location>
    </subcellularLocation>
    <subcellularLocation>
        <location evidence="1">Membrane</location>
    </subcellularLocation>
</comment>
<dbReference type="NCBIfam" id="TIGR01512">
    <property type="entry name" value="ATPase-IB2_Cd"/>
    <property type="match status" value="1"/>
</dbReference>
<dbReference type="PROSITE" id="PS00154">
    <property type="entry name" value="ATPASE_E1_E2"/>
    <property type="match status" value="1"/>
</dbReference>
<dbReference type="Pfam" id="PF00702">
    <property type="entry name" value="Hydrolase"/>
    <property type="match status" value="1"/>
</dbReference>
<dbReference type="InterPro" id="IPR023214">
    <property type="entry name" value="HAD_sf"/>
</dbReference>
<feature type="transmembrane region" description="Helical" evidence="10">
    <location>
        <begin position="324"/>
        <end position="345"/>
    </location>
</feature>
<dbReference type="SUPFAM" id="SSF81653">
    <property type="entry name" value="Calcium ATPase, transduction domain A"/>
    <property type="match status" value="1"/>
</dbReference>
<sequence length="675" mass="73434">MKSTKKENENIEEDFKPLEITSPRTAEAPGPNVGAECCSLDGRTKVKGAEEHEEAEEEAKSSYIPTAISLILLLAGLLLDYLDTPWFTGYVRLIVYGISYVLVGWRVVWHAIRSIRSSFFNEFLLMTMATLGAFYIGEYAEGVAVMLFYVIGEHFQEAAVLRSRRSIKALIDNRPDEVGLLTEQGITTVKAREVQVGDVIQVKAGEKVALDGEMLSERSSFNTAALTGESKPDTKEKGETVLAGMINLDRVIELKVTSAYENSALSKILRLVEEASTRKAKTQQFITKFAKVYTPIVFFLAVGLIFIPYFFVEVYDFQQWLYRALIFLVISCPCALVISIPLGYFGGIGAASRNGLLFKGSNFLDLMTQVDTVVMDKTGTLTEGVFQVREVETLMEDKAWFLTAVAALESKSTHPIAQAIVAEAGPAFNKHQVGQVEEIPGHGLKGEVDGRQLLVGNSRLLEKYGVSYDPGVRDIVEAIVLVAVDGAYAGYITIADKTKEDAPLAVQRMRELGVKQLVMLSGDKDSIVQKVAAELKLDAAYGGLLPQDKVSHVEKLKAEGRTVAFVGDGINDAPVITLADVGMAMGGLGSDAAIETADVVIQTDYPSKIATAINIGKKTRQIVWQNIALAFGVKALVLILGAGGLATMWEAVFADVGVAFLAILNAVRIQRMSFD</sequence>
<dbReference type="EC" id="7.2.2.12" evidence="8"/>
<evidence type="ECO:0000313" key="13">
    <source>
        <dbReference type="EMBL" id="MFD2515235.1"/>
    </source>
</evidence>
<feature type="transmembrane region" description="Helical" evidence="10">
    <location>
        <begin position="627"/>
        <end position="645"/>
    </location>
</feature>
<evidence type="ECO:0000256" key="8">
    <source>
        <dbReference type="ARBA" id="ARBA00039097"/>
    </source>
</evidence>
<dbReference type="SFLD" id="SFLDG00002">
    <property type="entry name" value="C1.7:_P-type_atpase_like"/>
    <property type="match status" value="1"/>
</dbReference>
<keyword evidence="3 10" id="KW-0812">Transmembrane</keyword>
<accession>A0ABW5IPE1</accession>
<feature type="transmembrane region" description="Helical" evidence="10">
    <location>
        <begin position="94"/>
        <end position="112"/>
    </location>
</feature>
<dbReference type="NCBIfam" id="TIGR01525">
    <property type="entry name" value="ATPase-IB_hvy"/>
    <property type="match status" value="1"/>
</dbReference>
<dbReference type="Gene3D" id="2.70.150.10">
    <property type="entry name" value="Calcium-transporting ATPase, cytoplasmic transduction domain A"/>
    <property type="match status" value="1"/>
</dbReference>
<dbReference type="PRINTS" id="PR00119">
    <property type="entry name" value="CATATPASE"/>
</dbReference>
<dbReference type="SFLD" id="SFLDF00027">
    <property type="entry name" value="p-type_atpase"/>
    <property type="match status" value="1"/>
</dbReference>
<dbReference type="SFLD" id="SFLDS00003">
    <property type="entry name" value="Haloacid_Dehalogenase"/>
    <property type="match status" value="1"/>
</dbReference>
<dbReference type="EMBL" id="JBHULU010000021">
    <property type="protein sequence ID" value="MFD2515235.1"/>
    <property type="molecule type" value="Genomic_DNA"/>
</dbReference>
<evidence type="ECO:0000256" key="1">
    <source>
        <dbReference type="ARBA" id="ARBA00004370"/>
    </source>
</evidence>
<comment type="catalytic activity">
    <reaction evidence="9">
        <text>Zn(2+)(in) + ATP + H2O = Zn(2+)(out) + ADP + phosphate + H(+)</text>
        <dbReference type="Rhea" id="RHEA:20621"/>
        <dbReference type="ChEBI" id="CHEBI:15377"/>
        <dbReference type="ChEBI" id="CHEBI:15378"/>
        <dbReference type="ChEBI" id="CHEBI:29105"/>
        <dbReference type="ChEBI" id="CHEBI:30616"/>
        <dbReference type="ChEBI" id="CHEBI:43474"/>
        <dbReference type="ChEBI" id="CHEBI:456216"/>
        <dbReference type="EC" id="7.2.2.12"/>
    </reaction>
</comment>
<dbReference type="Proteomes" id="UP001597544">
    <property type="component" value="Unassembled WGS sequence"/>
</dbReference>